<dbReference type="AlphaFoldDB" id="A0A0F9HSZ4"/>
<gene>
    <name evidence="1" type="ORF">LCGC14_1745650</name>
</gene>
<protein>
    <recommendedName>
        <fullName evidence="2">HNH nuclease domain-containing protein</fullName>
    </recommendedName>
</protein>
<accession>A0A0F9HSZ4</accession>
<sequence length="206" mass="23403">MPEIGEIKKGFDAGKNYKQFVTWVACVRCGKERWVILSKGRRPRSSFCGHCGVIVGMATRGGRGIPFGEAHYNWKGGYINRDGYRVVTLLPDSPYITMARKDNSVFEHRLVMAKKLGRCLLRSEVVHHRPDVAKDDNREEVLYLMPNSSDHSKLSACSNCELKKEIRLLRWEVKQLLEITQGKLLITTDPQATIATDLDAVLKEEK</sequence>
<reference evidence="1" key="1">
    <citation type="journal article" date="2015" name="Nature">
        <title>Complex archaea that bridge the gap between prokaryotes and eukaryotes.</title>
        <authorList>
            <person name="Spang A."/>
            <person name="Saw J.H."/>
            <person name="Jorgensen S.L."/>
            <person name="Zaremba-Niedzwiedzka K."/>
            <person name="Martijn J."/>
            <person name="Lind A.E."/>
            <person name="van Eijk R."/>
            <person name="Schleper C."/>
            <person name="Guy L."/>
            <person name="Ettema T.J."/>
        </authorList>
    </citation>
    <scope>NUCLEOTIDE SEQUENCE</scope>
</reference>
<proteinExistence type="predicted"/>
<evidence type="ECO:0000313" key="1">
    <source>
        <dbReference type="EMBL" id="KKM06272.1"/>
    </source>
</evidence>
<comment type="caution">
    <text evidence="1">The sequence shown here is derived from an EMBL/GenBank/DDBJ whole genome shotgun (WGS) entry which is preliminary data.</text>
</comment>
<name>A0A0F9HSZ4_9ZZZZ</name>
<dbReference type="EMBL" id="LAZR01016034">
    <property type="protein sequence ID" value="KKM06272.1"/>
    <property type="molecule type" value="Genomic_DNA"/>
</dbReference>
<evidence type="ECO:0008006" key="2">
    <source>
        <dbReference type="Google" id="ProtNLM"/>
    </source>
</evidence>
<organism evidence="1">
    <name type="scientific">marine sediment metagenome</name>
    <dbReference type="NCBI Taxonomy" id="412755"/>
    <lineage>
        <taxon>unclassified sequences</taxon>
        <taxon>metagenomes</taxon>
        <taxon>ecological metagenomes</taxon>
    </lineage>
</organism>